<evidence type="ECO:0000313" key="3">
    <source>
        <dbReference type="Proteomes" id="UP001432027"/>
    </source>
</evidence>
<feature type="non-terminal residue" evidence="2">
    <location>
        <position position="1"/>
    </location>
</feature>
<evidence type="ECO:0000313" key="2">
    <source>
        <dbReference type="EMBL" id="GMS81101.1"/>
    </source>
</evidence>
<dbReference type="GO" id="GO:0006629">
    <property type="term" value="P:lipid metabolic process"/>
    <property type="evidence" value="ECO:0007669"/>
    <property type="project" value="InterPro"/>
</dbReference>
<dbReference type="InterPro" id="IPR006693">
    <property type="entry name" value="AB_hydrolase_lipase"/>
</dbReference>
<sequence>VIRYWGYPVEIHEVMTGDGYILNLFRIPHGKHSQTRLSDSSCHRPAVLFVHGLVGSASEFILNLPESCPGMLKQATYYSQTMGYQVLAVHVCIYDISRKL</sequence>
<comment type="caution">
    <text evidence="2">The sequence shown here is derived from an EMBL/GenBank/DDBJ whole genome shotgun (WGS) entry which is preliminary data.</text>
</comment>
<evidence type="ECO:0000259" key="1">
    <source>
        <dbReference type="Pfam" id="PF04083"/>
    </source>
</evidence>
<dbReference type="SUPFAM" id="SSF53474">
    <property type="entry name" value="alpha/beta-Hydrolases"/>
    <property type="match status" value="1"/>
</dbReference>
<accession>A0AAV5SCL2</accession>
<dbReference type="AlphaFoldDB" id="A0AAV5SCL2"/>
<keyword evidence="3" id="KW-1185">Reference proteome</keyword>
<dbReference type="Pfam" id="PF04083">
    <property type="entry name" value="Abhydro_lipase"/>
    <property type="match status" value="1"/>
</dbReference>
<dbReference type="PANTHER" id="PTHR11005">
    <property type="entry name" value="LYSOSOMAL ACID LIPASE-RELATED"/>
    <property type="match status" value="1"/>
</dbReference>
<dbReference type="EMBL" id="BTSX01000001">
    <property type="protein sequence ID" value="GMS81101.1"/>
    <property type="molecule type" value="Genomic_DNA"/>
</dbReference>
<dbReference type="Gene3D" id="3.40.50.1820">
    <property type="entry name" value="alpha/beta hydrolase"/>
    <property type="match status" value="1"/>
</dbReference>
<gene>
    <name evidence="2" type="ORF">PENTCL1PPCAC_3276</name>
</gene>
<dbReference type="Proteomes" id="UP001432027">
    <property type="component" value="Unassembled WGS sequence"/>
</dbReference>
<reference evidence="2" key="1">
    <citation type="submission" date="2023-10" db="EMBL/GenBank/DDBJ databases">
        <title>Genome assembly of Pristionchus species.</title>
        <authorList>
            <person name="Yoshida K."/>
            <person name="Sommer R.J."/>
        </authorList>
    </citation>
    <scope>NUCLEOTIDE SEQUENCE</scope>
    <source>
        <strain evidence="2">RS0144</strain>
    </source>
</reference>
<protein>
    <recommendedName>
        <fullName evidence="1">Partial AB-hydrolase lipase domain-containing protein</fullName>
    </recommendedName>
</protein>
<proteinExistence type="predicted"/>
<dbReference type="InterPro" id="IPR029058">
    <property type="entry name" value="AB_hydrolase_fold"/>
</dbReference>
<name>A0AAV5SCL2_9BILA</name>
<feature type="domain" description="Partial AB-hydrolase lipase" evidence="1">
    <location>
        <begin position="2"/>
        <end position="64"/>
    </location>
</feature>
<organism evidence="2 3">
    <name type="scientific">Pristionchus entomophagus</name>
    <dbReference type="NCBI Taxonomy" id="358040"/>
    <lineage>
        <taxon>Eukaryota</taxon>
        <taxon>Metazoa</taxon>
        <taxon>Ecdysozoa</taxon>
        <taxon>Nematoda</taxon>
        <taxon>Chromadorea</taxon>
        <taxon>Rhabditida</taxon>
        <taxon>Rhabditina</taxon>
        <taxon>Diplogasteromorpha</taxon>
        <taxon>Diplogasteroidea</taxon>
        <taxon>Neodiplogasteridae</taxon>
        <taxon>Pristionchus</taxon>
    </lineage>
</organism>